<accession>A0ACB5UCX5</accession>
<comment type="caution">
    <text evidence="1">The sequence shown here is derived from an EMBL/GenBank/DDBJ whole genome shotgun (WGS) entry which is preliminary data.</text>
</comment>
<dbReference type="EMBL" id="BSXS01016535">
    <property type="protein sequence ID" value="GMF07909.1"/>
    <property type="molecule type" value="Genomic_DNA"/>
</dbReference>
<keyword evidence="2" id="KW-1185">Reference proteome</keyword>
<reference evidence="1" key="1">
    <citation type="submission" date="2023-04" db="EMBL/GenBank/DDBJ databases">
        <title>Ambrosiozyma monospora NBRC 10751.</title>
        <authorList>
            <person name="Ichikawa N."/>
            <person name="Sato H."/>
            <person name="Tonouchi N."/>
        </authorList>
    </citation>
    <scope>NUCLEOTIDE SEQUENCE</scope>
    <source>
        <strain evidence="1">NBRC 10751</strain>
    </source>
</reference>
<dbReference type="Proteomes" id="UP001165064">
    <property type="component" value="Unassembled WGS sequence"/>
</dbReference>
<evidence type="ECO:0000313" key="2">
    <source>
        <dbReference type="Proteomes" id="UP001165064"/>
    </source>
</evidence>
<gene>
    <name evidence="1" type="ORF">Amon02_001309300</name>
</gene>
<organism evidence="1 2">
    <name type="scientific">Ambrosiozyma monospora</name>
    <name type="common">Yeast</name>
    <name type="synonym">Endomycopsis monosporus</name>
    <dbReference type="NCBI Taxonomy" id="43982"/>
    <lineage>
        <taxon>Eukaryota</taxon>
        <taxon>Fungi</taxon>
        <taxon>Dikarya</taxon>
        <taxon>Ascomycota</taxon>
        <taxon>Saccharomycotina</taxon>
        <taxon>Pichiomycetes</taxon>
        <taxon>Pichiales</taxon>
        <taxon>Pichiaceae</taxon>
        <taxon>Ambrosiozyma</taxon>
    </lineage>
</organism>
<evidence type="ECO:0000313" key="1">
    <source>
        <dbReference type="EMBL" id="GMF07909.1"/>
    </source>
</evidence>
<name>A0ACB5UCX5_AMBMO</name>
<sequence>MSNLVELKTQIPEYWSVDLRHVKFPPRLNFFELGIGCGDIDFEEMLSGSDPIKAGTPYIVMHGFTVSLENIHLLVDRHVIFVDGSKGENFESMKRQISGVSPRCEWAHYSRFDEGNSILDSSRTLFVV</sequence>
<proteinExistence type="predicted"/>
<protein>
    <submittedName>
        <fullName evidence="1">Unnamed protein product</fullName>
    </submittedName>
</protein>